<evidence type="ECO:0000256" key="3">
    <source>
        <dbReference type="ARBA" id="ARBA00023004"/>
    </source>
</evidence>
<keyword evidence="6" id="KW-0472">Membrane</keyword>
<keyword evidence="3 4" id="KW-0408">Iron</keyword>
<evidence type="ECO:0000259" key="7">
    <source>
        <dbReference type="PROSITE" id="PS51007"/>
    </source>
</evidence>
<dbReference type="InterPro" id="IPR009056">
    <property type="entry name" value="Cyt_c-like_dom"/>
</dbReference>
<dbReference type="GO" id="GO:0009055">
    <property type="term" value="F:electron transfer activity"/>
    <property type="evidence" value="ECO:0007669"/>
    <property type="project" value="InterPro"/>
</dbReference>
<keyword evidence="1 4" id="KW-0349">Heme</keyword>
<dbReference type="PANTHER" id="PTHR35008:SF9">
    <property type="entry name" value="CYTOCHROME C DOMAIN-CONTAINING PROTEIN"/>
    <property type="match status" value="1"/>
</dbReference>
<dbReference type="InterPro" id="IPR036909">
    <property type="entry name" value="Cyt_c-like_dom_sf"/>
</dbReference>
<evidence type="ECO:0000313" key="9">
    <source>
        <dbReference type="Proteomes" id="UP000308713"/>
    </source>
</evidence>
<keyword evidence="6" id="KW-0812">Transmembrane</keyword>
<dbReference type="SUPFAM" id="SSF46626">
    <property type="entry name" value="Cytochrome c"/>
    <property type="match status" value="2"/>
</dbReference>
<evidence type="ECO:0000256" key="5">
    <source>
        <dbReference type="SAM" id="MobiDB-lite"/>
    </source>
</evidence>
<feature type="domain" description="Cytochrome c" evidence="7">
    <location>
        <begin position="196"/>
        <end position="286"/>
    </location>
</feature>
<dbReference type="PANTHER" id="PTHR35008">
    <property type="entry name" value="BLL4482 PROTEIN-RELATED"/>
    <property type="match status" value="1"/>
</dbReference>
<dbReference type="Pfam" id="PF21342">
    <property type="entry name" value="SoxA-TsdA_cyt-c"/>
    <property type="match status" value="1"/>
</dbReference>
<reference evidence="8 9" key="1">
    <citation type="submission" date="2019-05" db="EMBL/GenBank/DDBJ databases">
        <title>Tamlana fucoidanivorans sp. nov., isolated from the surface of algae collected from Fujian province in China.</title>
        <authorList>
            <person name="Li J."/>
        </authorList>
    </citation>
    <scope>NUCLEOTIDE SEQUENCE [LARGE SCALE GENOMIC DNA]</scope>
    <source>
        <strain evidence="8 9">CW2-9</strain>
    </source>
</reference>
<dbReference type="Proteomes" id="UP000308713">
    <property type="component" value="Unassembled WGS sequence"/>
</dbReference>
<keyword evidence="6" id="KW-1133">Transmembrane helix</keyword>
<evidence type="ECO:0000256" key="2">
    <source>
        <dbReference type="ARBA" id="ARBA00022723"/>
    </source>
</evidence>
<sequence>MKKDHSHKKLIKIVVIYFGSIIVMAFLFMLYCFGAIPSDIFQAKENLPSYYYMDYDASVLNDSKENELLKYGMALFQKTPQYIGPDNGNPEMIYQGNRLACKNCHLNSGTKAYSAPLIGIIQRFPQFRGRENKIGTIEERINGCMERSMNGKILPTDGKEMRALVAYLNWLSRYAPSDGNIKGKGFLKIKIPNRAVDLDHGRVVFFKHCIVCHGTNGQGVKSVDGYTYEYPPLWGENSFNHGAGMTRVITAAQFIKGNMPFGTNYYAPVLTDEEAYDVAGFINSQDRPKKSHPEKDFPDLKKKPVSTPYPPYADSFPVEQHQKGPFQPIMAYYKEKFNITKTK</sequence>
<keyword evidence="2 4" id="KW-0479">Metal-binding</keyword>
<feature type="transmembrane region" description="Helical" evidence="6">
    <location>
        <begin position="12"/>
        <end position="36"/>
    </location>
</feature>
<dbReference type="GO" id="GO:0020037">
    <property type="term" value="F:heme binding"/>
    <property type="evidence" value="ECO:0007669"/>
    <property type="project" value="InterPro"/>
</dbReference>
<feature type="region of interest" description="Disordered" evidence="5">
    <location>
        <begin position="283"/>
        <end position="320"/>
    </location>
</feature>
<dbReference type="PROSITE" id="PS51007">
    <property type="entry name" value="CYTC"/>
    <property type="match status" value="1"/>
</dbReference>
<dbReference type="GO" id="GO:0046872">
    <property type="term" value="F:metal ion binding"/>
    <property type="evidence" value="ECO:0007669"/>
    <property type="project" value="UniProtKB-KW"/>
</dbReference>
<dbReference type="InterPro" id="IPR051459">
    <property type="entry name" value="Cytochrome_c-type_DH"/>
</dbReference>
<protein>
    <submittedName>
        <fullName evidence="8">C-type cytochrome</fullName>
    </submittedName>
</protein>
<evidence type="ECO:0000313" key="8">
    <source>
        <dbReference type="EMBL" id="TNJ41472.1"/>
    </source>
</evidence>
<feature type="compositionally biased region" description="Basic and acidic residues" evidence="5">
    <location>
        <begin position="286"/>
        <end position="302"/>
    </location>
</feature>
<keyword evidence="9" id="KW-1185">Reference proteome</keyword>
<accession>A0A5C4SDM4</accession>
<dbReference type="EMBL" id="VDCS01000020">
    <property type="protein sequence ID" value="TNJ41472.1"/>
    <property type="molecule type" value="Genomic_DNA"/>
</dbReference>
<evidence type="ECO:0000256" key="6">
    <source>
        <dbReference type="SAM" id="Phobius"/>
    </source>
</evidence>
<dbReference type="AlphaFoldDB" id="A0A5C4SDM4"/>
<dbReference type="OrthoDB" id="9779283at2"/>
<dbReference type="Gene3D" id="1.10.760.10">
    <property type="entry name" value="Cytochrome c-like domain"/>
    <property type="match status" value="2"/>
</dbReference>
<gene>
    <name evidence="8" type="ORF">FGF67_16015</name>
</gene>
<proteinExistence type="predicted"/>
<name>A0A5C4SDM4_9FLAO</name>
<evidence type="ECO:0000256" key="4">
    <source>
        <dbReference type="PROSITE-ProRule" id="PRU00433"/>
    </source>
</evidence>
<dbReference type="RefSeq" id="WP_139698774.1">
    <property type="nucleotide sequence ID" value="NZ_CP074074.1"/>
</dbReference>
<comment type="caution">
    <text evidence="8">The sequence shown here is derived from an EMBL/GenBank/DDBJ whole genome shotgun (WGS) entry which is preliminary data.</text>
</comment>
<organism evidence="8 9">
    <name type="scientific">Allotamlana fucoidanivorans</name>
    <dbReference type="NCBI Taxonomy" id="2583814"/>
    <lineage>
        <taxon>Bacteria</taxon>
        <taxon>Pseudomonadati</taxon>
        <taxon>Bacteroidota</taxon>
        <taxon>Flavobacteriia</taxon>
        <taxon>Flavobacteriales</taxon>
        <taxon>Flavobacteriaceae</taxon>
        <taxon>Allotamlana</taxon>
    </lineage>
</organism>
<evidence type="ECO:0000256" key="1">
    <source>
        <dbReference type="ARBA" id="ARBA00022617"/>
    </source>
</evidence>
<dbReference type="Pfam" id="PF00034">
    <property type="entry name" value="Cytochrom_C"/>
    <property type="match status" value="1"/>
</dbReference>